<dbReference type="FunFam" id="1.10.287.130:FF:000001">
    <property type="entry name" value="Two-component sensor histidine kinase"/>
    <property type="match status" value="1"/>
</dbReference>
<evidence type="ECO:0000256" key="4">
    <source>
        <dbReference type="ARBA" id="ARBA00012438"/>
    </source>
</evidence>
<evidence type="ECO:0000256" key="7">
    <source>
        <dbReference type="ARBA" id="ARBA00022692"/>
    </source>
</evidence>
<evidence type="ECO:0000313" key="17">
    <source>
        <dbReference type="Proteomes" id="UP000253508"/>
    </source>
</evidence>
<dbReference type="SUPFAM" id="SSF55874">
    <property type="entry name" value="ATPase domain of HSP90 chaperone/DNA topoisomerase II/histidine kinase"/>
    <property type="match status" value="1"/>
</dbReference>
<proteinExistence type="predicted"/>
<dbReference type="InterPro" id="IPR003594">
    <property type="entry name" value="HATPase_dom"/>
</dbReference>
<accession>A0A367Y364</accession>
<evidence type="ECO:0000259" key="14">
    <source>
        <dbReference type="PROSITE" id="PS50109"/>
    </source>
</evidence>
<comment type="caution">
    <text evidence="16">The sequence shown here is derived from an EMBL/GenBank/DDBJ whole genome shotgun (WGS) entry which is preliminary data.</text>
</comment>
<dbReference type="SUPFAM" id="SSF47384">
    <property type="entry name" value="Homodimeric domain of signal transducing histidine kinase"/>
    <property type="match status" value="1"/>
</dbReference>
<dbReference type="CDD" id="cd00075">
    <property type="entry name" value="HATPase"/>
    <property type="match status" value="1"/>
</dbReference>
<dbReference type="InterPro" id="IPR050428">
    <property type="entry name" value="TCS_sensor_his_kinase"/>
</dbReference>
<dbReference type="EMBL" id="QORO01000002">
    <property type="protein sequence ID" value="RCK60277.1"/>
    <property type="molecule type" value="Genomic_DNA"/>
</dbReference>
<dbReference type="InterPro" id="IPR005467">
    <property type="entry name" value="His_kinase_dom"/>
</dbReference>
<dbReference type="FunFam" id="3.30.565.10:FF:000006">
    <property type="entry name" value="Sensor histidine kinase WalK"/>
    <property type="match status" value="1"/>
</dbReference>
<dbReference type="GO" id="GO:0000155">
    <property type="term" value="F:phosphorelay sensor kinase activity"/>
    <property type="evidence" value="ECO:0007669"/>
    <property type="project" value="InterPro"/>
</dbReference>
<keyword evidence="11 13" id="KW-0472">Membrane</keyword>
<keyword evidence="8 16" id="KW-0418">Kinase</keyword>
<evidence type="ECO:0000256" key="5">
    <source>
        <dbReference type="ARBA" id="ARBA00022553"/>
    </source>
</evidence>
<comment type="cofactor">
    <cofactor evidence="2">
        <name>a divalent metal cation</name>
        <dbReference type="ChEBI" id="CHEBI:60240"/>
    </cofactor>
</comment>
<evidence type="ECO:0000256" key="11">
    <source>
        <dbReference type="ARBA" id="ARBA00023136"/>
    </source>
</evidence>
<feature type="transmembrane region" description="Helical" evidence="13">
    <location>
        <begin position="160"/>
        <end position="183"/>
    </location>
</feature>
<organism evidence="16 17">
    <name type="scientific">Microbacterium sorbitolivorans</name>
    <dbReference type="NCBI Taxonomy" id="1867410"/>
    <lineage>
        <taxon>Bacteria</taxon>
        <taxon>Bacillati</taxon>
        <taxon>Actinomycetota</taxon>
        <taxon>Actinomycetes</taxon>
        <taxon>Micrococcales</taxon>
        <taxon>Microbacteriaceae</taxon>
        <taxon>Microbacterium</taxon>
    </lineage>
</organism>
<keyword evidence="7 13" id="KW-0812">Transmembrane</keyword>
<dbReference type="PANTHER" id="PTHR45436:SF5">
    <property type="entry name" value="SENSOR HISTIDINE KINASE TRCS"/>
    <property type="match status" value="1"/>
</dbReference>
<dbReference type="CDD" id="cd00082">
    <property type="entry name" value="HisKA"/>
    <property type="match status" value="1"/>
</dbReference>
<evidence type="ECO:0000256" key="10">
    <source>
        <dbReference type="ARBA" id="ARBA00023012"/>
    </source>
</evidence>
<dbReference type="Gene3D" id="1.10.287.130">
    <property type="match status" value="1"/>
</dbReference>
<keyword evidence="10" id="KW-0902">Two-component regulatory system</keyword>
<evidence type="ECO:0000256" key="9">
    <source>
        <dbReference type="ARBA" id="ARBA00022989"/>
    </source>
</evidence>
<dbReference type="Pfam" id="PF00512">
    <property type="entry name" value="HisKA"/>
    <property type="match status" value="1"/>
</dbReference>
<dbReference type="PRINTS" id="PR00344">
    <property type="entry name" value="BCTRLSENSOR"/>
</dbReference>
<protein>
    <recommendedName>
        <fullName evidence="4">histidine kinase</fullName>
        <ecNumber evidence="4">2.7.13.3</ecNumber>
    </recommendedName>
</protein>
<evidence type="ECO:0000256" key="12">
    <source>
        <dbReference type="SAM" id="MobiDB-lite"/>
    </source>
</evidence>
<dbReference type="Gene3D" id="3.30.565.10">
    <property type="entry name" value="Histidine kinase-like ATPase, C-terminal domain"/>
    <property type="match status" value="1"/>
</dbReference>
<sequence>MRRWPLRRRLIVGVTLLVLVTLLLSAAATVFALRASLDERLNQDVQVGLDLAVKPGPGGPGSDAPSGSGPRPRIDTLSVVFGSDGSVISSSYVGPDGDAVSLTATQHQTLWDAVESTTEPVTVDLGGTIGSFRVADRTVDDSVVVSGKSTRDVTATLTSLGAILGAVTLTAIIIAAAGIALLVSTLTHPLRRIADTAERVSQRSLAEGAVTLPERVELADDPRTEVGRVGAALDALLTNVEDALGARQESEDRLRAFIADASHELRTPLASIRGYAQLALADGADPARSLDRIESEAERMGRLVDDLLLLARLDAGQELRHEPVDLALIAIESVDDAHAADPTREWLVEVDEAVEIVGDPGRIRQVVINLLGNARMHTPPGTRVTTSVTHDDTHARITVADEGPGIAPDVLPRLFDRFARGGSARDRASGGAGLGLSIVSAIVQAHGGTVEVSSDTGGASFTVALPLSTP</sequence>
<dbReference type="SMART" id="SM00387">
    <property type="entry name" value="HATPase_c"/>
    <property type="match status" value="1"/>
</dbReference>
<dbReference type="InterPro" id="IPR036890">
    <property type="entry name" value="HATPase_C_sf"/>
</dbReference>
<name>A0A367Y364_9MICO</name>
<feature type="region of interest" description="Disordered" evidence="12">
    <location>
        <begin position="52"/>
        <end position="71"/>
    </location>
</feature>
<reference evidence="16 17" key="1">
    <citation type="submission" date="2018-07" db="EMBL/GenBank/DDBJ databases">
        <title>Microbacterium endoborsara sp. nov., a novel actinobacterium isolated from Borszczowia aralocaspica.</title>
        <authorList>
            <person name="An D."/>
        </authorList>
    </citation>
    <scope>NUCLEOTIDE SEQUENCE [LARGE SCALE GENOMIC DNA]</scope>
    <source>
        <strain evidence="16 17">C1.15228</strain>
    </source>
</reference>
<dbReference type="InterPro" id="IPR003660">
    <property type="entry name" value="HAMP_dom"/>
</dbReference>
<dbReference type="OrthoDB" id="9786919at2"/>
<dbReference type="AlphaFoldDB" id="A0A367Y364"/>
<dbReference type="GO" id="GO:0005509">
    <property type="term" value="F:calcium ion binding"/>
    <property type="evidence" value="ECO:0007669"/>
    <property type="project" value="UniProtKB-ARBA"/>
</dbReference>
<gene>
    <name evidence="16" type="ORF">DTO57_08755</name>
</gene>
<dbReference type="Pfam" id="PF02518">
    <property type="entry name" value="HATPase_c"/>
    <property type="match status" value="1"/>
</dbReference>
<feature type="domain" description="Histidine kinase" evidence="14">
    <location>
        <begin position="260"/>
        <end position="469"/>
    </location>
</feature>
<evidence type="ECO:0000256" key="2">
    <source>
        <dbReference type="ARBA" id="ARBA00001968"/>
    </source>
</evidence>
<dbReference type="Gene3D" id="6.10.340.10">
    <property type="match status" value="1"/>
</dbReference>
<keyword evidence="6" id="KW-0808">Transferase</keyword>
<dbReference type="SMART" id="SM00388">
    <property type="entry name" value="HisKA"/>
    <property type="match status" value="1"/>
</dbReference>
<comment type="subcellular location">
    <subcellularLocation>
        <location evidence="3">Cell membrane</location>
    </subcellularLocation>
</comment>
<evidence type="ECO:0000256" key="13">
    <source>
        <dbReference type="SAM" id="Phobius"/>
    </source>
</evidence>
<evidence type="ECO:0000259" key="15">
    <source>
        <dbReference type="PROSITE" id="PS50885"/>
    </source>
</evidence>
<dbReference type="PROSITE" id="PS50109">
    <property type="entry name" value="HIS_KIN"/>
    <property type="match status" value="1"/>
</dbReference>
<dbReference type="InterPro" id="IPR003661">
    <property type="entry name" value="HisK_dim/P_dom"/>
</dbReference>
<keyword evidence="17" id="KW-1185">Reference proteome</keyword>
<dbReference type="InterPro" id="IPR004358">
    <property type="entry name" value="Sig_transdc_His_kin-like_C"/>
</dbReference>
<comment type="catalytic activity">
    <reaction evidence="1">
        <text>ATP + protein L-histidine = ADP + protein N-phospho-L-histidine.</text>
        <dbReference type="EC" id="2.7.13.3"/>
    </reaction>
</comment>
<dbReference type="GO" id="GO:0005886">
    <property type="term" value="C:plasma membrane"/>
    <property type="evidence" value="ECO:0007669"/>
    <property type="project" value="UniProtKB-SubCell"/>
</dbReference>
<evidence type="ECO:0000256" key="3">
    <source>
        <dbReference type="ARBA" id="ARBA00004236"/>
    </source>
</evidence>
<evidence type="ECO:0000256" key="6">
    <source>
        <dbReference type="ARBA" id="ARBA00022679"/>
    </source>
</evidence>
<dbReference type="PANTHER" id="PTHR45436">
    <property type="entry name" value="SENSOR HISTIDINE KINASE YKOH"/>
    <property type="match status" value="1"/>
</dbReference>
<dbReference type="Proteomes" id="UP000253508">
    <property type="component" value="Unassembled WGS sequence"/>
</dbReference>
<keyword evidence="9 13" id="KW-1133">Transmembrane helix</keyword>
<evidence type="ECO:0000256" key="1">
    <source>
        <dbReference type="ARBA" id="ARBA00000085"/>
    </source>
</evidence>
<dbReference type="SMART" id="SM00304">
    <property type="entry name" value="HAMP"/>
    <property type="match status" value="1"/>
</dbReference>
<feature type="compositionally biased region" description="Low complexity" evidence="12">
    <location>
        <begin position="62"/>
        <end position="71"/>
    </location>
</feature>
<feature type="domain" description="HAMP" evidence="15">
    <location>
        <begin position="184"/>
        <end position="245"/>
    </location>
</feature>
<evidence type="ECO:0000256" key="8">
    <source>
        <dbReference type="ARBA" id="ARBA00022777"/>
    </source>
</evidence>
<dbReference type="PROSITE" id="PS50885">
    <property type="entry name" value="HAMP"/>
    <property type="match status" value="1"/>
</dbReference>
<dbReference type="EC" id="2.7.13.3" evidence="4"/>
<keyword evidence="5" id="KW-0597">Phosphoprotein</keyword>
<dbReference type="InterPro" id="IPR036097">
    <property type="entry name" value="HisK_dim/P_sf"/>
</dbReference>
<evidence type="ECO:0000313" key="16">
    <source>
        <dbReference type="EMBL" id="RCK60277.1"/>
    </source>
</evidence>